<gene>
    <name evidence="5" type="ORF">ACFO3J_17455</name>
</gene>
<dbReference type="EMBL" id="JBHSBB010000012">
    <property type="protein sequence ID" value="MFC4033264.1"/>
    <property type="molecule type" value="Genomic_DNA"/>
</dbReference>
<dbReference type="InterPro" id="IPR036908">
    <property type="entry name" value="RlpA-like_sf"/>
</dbReference>
<dbReference type="InterPro" id="IPR008965">
    <property type="entry name" value="CBM2/CBM3_carb-bd_dom_sf"/>
</dbReference>
<dbReference type="InterPro" id="IPR012291">
    <property type="entry name" value="CBM2_carb-bd_dom_sf"/>
</dbReference>
<evidence type="ECO:0000259" key="4">
    <source>
        <dbReference type="PROSITE" id="PS51173"/>
    </source>
</evidence>
<keyword evidence="2" id="KW-0119">Carbohydrate metabolism</keyword>
<dbReference type="Pfam" id="PF00553">
    <property type="entry name" value="CBM_2"/>
    <property type="match status" value="1"/>
</dbReference>
<keyword evidence="1" id="KW-0732">Signal</keyword>
<comment type="caution">
    <text evidence="5">The sequence shown here is derived from an EMBL/GenBank/DDBJ whole genome shotgun (WGS) entry which is preliminary data.</text>
</comment>
<dbReference type="InterPro" id="IPR036749">
    <property type="entry name" value="Expansin_CBD_sf"/>
</dbReference>
<evidence type="ECO:0000256" key="2">
    <source>
        <dbReference type="ARBA" id="ARBA00023326"/>
    </source>
</evidence>
<accession>A0ABV8HQZ1</accession>
<evidence type="ECO:0000256" key="3">
    <source>
        <dbReference type="SAM" id="MobiDB-lite"/>
    </source>
</evidence>
<proteinExistence type="predicted"/>
<dbReference type="InterPro" id="IPR051477">
    <property type="entry name" value="Expansin_CellWall"/>
</dbReference>
<dbReference type="PANTHER" id="PTHR31836:SF28">
    <property type="entry name" value="SRCR DOMAIN-CONTAINING PROTEIN-RELATED"/>
    <property type="match status" value="1"/>
</dbReference>
<dbReference type="PROSITE" id="PS51173">
    <property type="entry name" value="CBM2"/>
    <property type="match status" value="1"/>
</dbReference>
<dbReference type="InterPro" id="IPR001919">
    <property type="entry name" value="CBD2"/>
</dbReference>
<feature type="compositionally biased region" description="Pro residues" evidence="3">
    <location>
        <begin position="338"/>
        <end position="368"/>
    </location>
</feature>
<keyword evidence="6" id="KW-1185">Reference proteome</keyword>
<dbReference type="Proteomes" id="UP001595765">
    <property type="component" value="Unassembled WGS sequence"/>
</dbReference>
<dbReference type="SMART" id="SM00637">
    <property type="entry name" value="CBD_II"/>
    <property type="match status" value="1"/>
</dbReference>
<feature type="compositionally biased region" description="Low complexity" evidence="3">
    <location>
        <begin position="1"/>
        <end position="18"/>
    </location>
</feature>
<sequence length="471" mass="48477">MRSLPLPSGPRRSRSPVGGRREAGRRLRRSAAVLGALLGAAVLCATTMLAAPAATLAPQADTVGNATHFDGLGQPYGGCGVPQSELGTPDFVALNVFNTPGDYASYPRPVPAGQAARMGAWENGRNCGRWVKVSIGDYCTGTNDGAPGQPFCRNGSWTADAYNGATLTMLVADSCADANAWCRDDPGHLDLATSSLGRFARGGVPVTGLADHWNNRHVAWSYVPAPDYTGDIRIGFLQGAQRWWPAISVAHLPNGVHGVEYLADGGWHDAQMDSDMGQAFVLAPSTSGGTDFTVRVKDASDAYLFGGRTYHFTLPASCASTCSGAFTAVAYTTQDGTTPPPTTTPTTPPTATPTTTPPTTPTVAPTTPPAPGCQAMLAVTNQWPGGFQAEVKVLNPSGSRAISGWSVGLPLPAGMTLGQVWNAAVDTGGPPLTLRNASYNGSLAPAASTTFGMTLNGSAAGLPALTCAATT</sequence>
<keyword evidence="2" id="KW-0624">Polysaccharide degradation</keyword>
<evidence type="ECO:0000313" key="5">
    <source>
        <dbReference type="EMBL" id="MFC4033264.1"/>
    </source>
</evidence>
<feature type="region of interest" description="Disordered" evidence="3">
    <location>
        <begin position="1"/>
        <end position="25"/>
    </location>
</feature>
<dbReference type="SUPFAM" id="SSF50685">
    <property type="entry name" value="Barwin-like endoglucanases"/>
    <property type="match status" value="1"/>
</dbReference>
<evidence type="ECO:0000313" key="6">
    <source>
        <dbReference type="Proteomes" id="UP001595765"/>
    </source>
</evidence>
<dbReference type="PANTHER" id="PTHR31836">
    <property type="match status" value="1"/>
</dbReference>
<dbReference type="Gene3D" id="2.60.40.290">
    <property type="match status" value="1"/>
</dbReference>
<protein>
    <submittedName>
        <fullName evidence="5">Cellulose binding domain-containing protein</fullName>
    </submittedName>
</protein>
<evidence type="ECO:0000256" key="1">
    <source>
        <dbReference type="ARBA" id="ARBA00022729"/>
    </source>
</evidence>
<dbReference type="Gene3D" id="2.60.40.760">
    <property type="entry name" value="Expansin, cellulose-binding-like domain"/>
    <property type="match status" value="1"/>
</dbReference>
<feature type="domain" description="CBM2" evidence="4">
    <location>
        <begin position="366"/>
        <end position="470"/>
    </location>
</feature>
<organism evidence="5 6">
    <name type="scientific">Streptomyces polygonati</name>
    <dbReference type="NCBI Taxonomy" id="1617087"/>
    <lineage>
        <taxon>Bacteria</taxon>
        <taxon>Bacillati</taxon>
        <taxon>Actinomycetota</taxon>
        <taxon>Actinomycetes</taxon>
        <taxon>Kitasatosporales</taxon>
        <taxon>Streptomycetaceae</taxon>
        <taxon>Streptomyces</taxon>
    </lineage>
</organism>
<feature type="region of interest" description="Disordered" evidence="3">
    <location>
        <begin position="333"/>
        <end position="368"/>
    </location>
</feature>
<dbReference type="RefSeq" id="WP_386430359.1">
    <property type="nucleotide sequence ID" value="NZ_JBHSBB010000012.1"/>
</dbReference>
<dbReference type="SUPFAM" id="SSF49384">
    <property type="entry name" value="Carbohydrate-binding domain"/>
    <property type="match status" value="1"/>
</dbReference>
<reference evidence="6" key="1">
    <citation type="journal article" date="2019" name="Int. J. Syst. Evol. Microbiol.">
        <title>The Global Catalogue of Microorganisms (GCM) 10K type strain sequencing project: providing services to taxonomists for standard genome sequencing and annotation.</title>
        <authorList>
            <consortium name="The Broad Institute Genomics Platform"/>
            <consortium name="The Broad Institute Genome Sequencing Center for Infectious Disease"/>
            <person name="Wu L."/>
            <person name="Ma J."/>
        </authorList>
    </citation>
    <scope>NUCLEOTIDE SEQUENCE [LARGE SCALE GENOMIC DNA]</scope>
    <source>
        <strain evidence="6">CGMCC 4.7237</strain>
    </source>
</reference>
<name>A0ABV8HQZ1_9ACTN</name>